<dbReference type="EMBL" id="CP096203">
    <property type="protein sequence ID" value="UPQ75714.1"/>
    <property type="molecule type" value="Genomic_DNA"/>
</dbReference>
<organism evidence="1 2">
    <name type="scientific">Chryseobacterium nepalense</name>
    <dbReference type="NCBI Taxonomy" id="1854498"/>
    <lineage>
        <taxon>Bacteria</taxon>
        <taxon>Pseudomonadati</taxon>
        <taxon>Bacteroidota</taxon>
        <taxon>Flavobacteriia</taxon>
        <taxon>Flavobacteriales</taxon>
        <taxon>Weeksellaceae</taxon>
        <taxon>Chryseobacterium group</taxon>
        <taxon>Chryseobacterium</taxon>
    </lineage>
</organism>
<sequence>MGFFVAGNMAIEQPLDISITENKMMLAIYLAALEVENDRRALNTYYGMRRAKKEGRLMGRAPYGYVNKITEDGKNM</sequence>
<keyword evidence="2" id="KW-1185">Reference proteome</keyword>
<dbReference type="Proteomes" id="UP000830552">
    <property type="component" value="Chromosome"/>
</dbReference>
<evidence type="ECO:0008006" key="3">
    <source>
        <dbReference type="Google" id="ProtNLM"/>
    </source>
</evidence>
<name>A0ABY4K4K4_9FLAO</name>
<dbReference type="RefSeq" id="WP_248391907.1">
    <property type="nucleotide sequence ID" value="NZ_CP096203.1"/>
</dbReference>
<reference evidence="1" key="1">
    <citation type="submission" date="2022-04" db="EMBL/GenBank/DDBJ databases">
        <title>Evolutionary, genomic, and biogeographic characterization of Chryseobacterium nepalense represented by a plastic-degrading bacterium AC3.</title>
        <authorList>
            <person name="Yin Z."/>
            <person name="Liu X."/>
            <person name="Wang D."/>
            <person name="Xie Z."/>
        </authorList>
    </citation>
    <scope>NUCLEOTIDE SEQUENCE</scope>
    <source>
        <strain evidence="1">AC3</strain>
    </source>
</reference>
<evidence type="ECO:0000313" key="1">
    <source>
        <dbReference type="EMBL" id="UPQ75714.1"/>
    </source>
</evidence>
<gene>
    <name evidence="1" type="ORF">M0D58_16900</name>
</gene>
<proteinExistence type="predicted"/>
<protein>
    <recommendedName>
        <fullName evidence="3">Recombinase family protein</fullName>
    </recommendedName>
</protein>
<accession>A0ABY4K4K4</accession>
<evidence type="ECO:0000313" key="2">
    <source>
        <dbReference type="Proteomes" id="UP000830552"/>
    </source>
</evidence>